<dbReference type="Proteomes" id="UP000078316">
    <property type="component" value="Unassembled WGS sequence"/>
</dbReference>
<comment type="caution">
    <text evidence="2">The sequence shown here is derived from an EMBL/GenBank/DDBJ whole genome shotgun (WGS) entry which is preliminary data.</text>
</comment>
<feature type="transmembrane region" description="Helical" evidence="1">
    <location>
        <begin position="95"/>
        <end position="114"/>
    </location>
</feature>
<evidence type="ECO:0000313" key="2">
    <source>
        <dbReference type="EMBL" id="OAS23658.1"/>
    </source>
</evidence>
<keyword evidence="1" id="KW-0472">Membrane</keyword>
<dbReference type="OrthoDB" id="9968849at2"/>
<protein>
    <submittedName>
        <fullName evidence="2">Uncharacterized protein</fullName>
    </submittedName>
</protein>
<feature type="transmembrane region" description="Helical" evidence="1">
    <location>
        <begin position="154"/>
        <end position="174"/>
    </location>
</feature>
<evidence type="ECO:0000256" key="1">
    <source>
        <dbReference type="SAM" id="Phobius"/>
    </source>
</evidence>
<keyword evidence="1" id="KW-1133">Transmembrane helix</keyword>
<keyword evidence="1" id="KW-0812">Transmembrane</keyword>
<name>A0A179S7T5_9HYPH</name>
<evidence type="ECO:0000313" key="3">
    <source>
        <dbReference type="Proteomes" id="UP000078316"/>
    </source>
</evidence>
<gene>
    <name evidence="2" type="ORF">A5481_16335</name>
</gene>
<accession>A0A179S7T5</accession>
<organism evidence="2 3">
    <name type="scientific">Methylobacterium platani</name>
    <dbReference type="NCBI Taxonomy" id="427683"/>
    <lineage>
        <taxon>Bacteria</taxon>
        <taxon>Pseudomonadati</taxon>
        <taxon>Pseudomonadota</taxon>
        <taxon>Alphaproteobacteria</taxon>
        <taxon>Hyphomicrobiales</taxon>
        <taxon>Methylobacteriaceae</taxon>
        <taxon>Methylobacterium</taxon>
    </lineage>
</organism>
<proteinExistence type="predicted"/>
<feature type="transmembrane region" description="Helical" evidence="1">
    <location>
        <begin position="121"/>
        <end position="148"/>
    </location>
</feature>
<dbReference type="RefSeq" id="WP_064504049.1">
    <property type="nucleotide sequence ID" value="NZ_LWHQ01000031.1"/>
</dbReference>
<dbReference type="EMBL" id="LWHQ01000031">
    <property type="protein sequence ID" value="OAS23658.1"/>
    <property type="molecule type" value="Genomic_DNA"/>
</dbReference>
<dbReference type="AlphaFoldDB" id="A0A179S7T5"/>
<reference evidence="2 3" key="1">
    <citation type="submission" date="2016-04" db="EMBL/GenBank/DDBJ databases">
        <authorList>
            <person name="Evans L.H."/>
            <person name="Alamgir A."/>
            <person name="Owens N."/>
            <person name="Weber N.D."/>
            <person name="Virtaneva K."/>
            <person name="Barbian K."/>
            <person name="Babar A."/>
            <person name="Rosenke K."/>
        </authorList>
    </citation>
    <scope>NUCLEOTIDE SEQUENCE [LARGE SCALE GENOMIC DNA]</scope>
    <source>
        <strain evidence="2 3">PMB02</strain>
    </source>
</reference>
<sequence>MLPDHSPRSVSGLQHYDHVLDLTGRQYRLTGEGVTVGVVLGMLDTRTGHLPIGLVDGHRGYWEGTLYYDANRRCLDVADPGRWTAFVDTYASGGWLLQLAGGLGSFALGFVSAIGSTILDVFSFAIFPAMLLGLVGLLVYCLLGYVVFMGVLQFLPYLFGGIAAWLGLCGLIAMERRARCRRVGQAIEWDCPGSVDTENAFA</sequence>